<feature type="compositionally biased region" description="Low complexity" evidence="1">
    <location>
        <begin position="211"/>
        <end position="222"/>
    </location>
</feature>
<keyword evidence="3" id="KW-1185">Reference proteome</keyword>
<gene>
    <name evidence="2" type="ORF">DDE83_008694</name>
</gene>
<evidence type="ECO:0000313" key="3">
    <source>
        <dbReference type="Proteomes" id="UP000249619"/>
    </source>
</evidence>
<feature type="compositionally biased region" description="Polar residues" evidence="1">
    <location>
        <begin position="537"/>
        <end position="555"/>
    </location>
</feature>
<reference evidence="3" key="1">
    <citation type="submission" date="2018-05" db="EMBL/GenBank/DDBJ databases">
        <title>Draft genome sequence of Stemphylium lycopersici strain CIDEFI 213.</title>
        <authorList>
            <person name="Medina R."/>
            <person name="Franco M.E.E."/>
            <person name="Lucentini C.G."/>
            <person name="Saparrat M.C.N."/>
            <person name="Balatti P.A."/>
        </authorList>
    </citation>
    <scope>NUCLEOTIDE SEQUENCE [LARGE SCALE GENOMIC DNA]</scope>
    <source>
        <strain evidence="3">CIDEFI 213</strain>
    </source>
</reference>
<dbReference type="AlphaFoldDB" id="A0A364MSN5"/>
<protein>
    <submittedName>
        <fullName evidence="2">Uncharacterized protein</fullName>
    </submittedName>
</protein>
<feature type="compositionally biased region" description="Basic and acidic residues" evidence="1">
    <location>
        <begin position="132"/>
        <end position="149"/>
    </location>
</feature>
<evidence type="ECO:0000313" key="2">
    <source>
        <dbReference type="EMBL" id="RAR02088.1"/>
    </source>
</evidence>
<dbReference type="EMBL" id="QGDH01000232">
    <property type="protein sequence ID" value="RAR02088.1"/>
    <property type="molecule type" value="Genomic_DNA"/>
</dbReference>
<feature type="region of interest" description="Disordered" evidence="1">
    <location>
        <begin position="529"/>
        <end position="562"/>
    </location>
</feature>
<feature type="region of interest" description="Disordered" evidence="1">
    <location>
        <begin position="194"/>
        <end position="222"/>
    </location>
</feature>
<evidence type="ECO:0000256" key="1">
    <source>
        <dbReference type="SAM" id="MobiDB-lite"/>
    </source>
</evidence>
<name>A0A364MSN5_STELY</name>
<feature type="region of interest" description="Disordered" evidence="1">
    <location>
        <begin position="130"/>
        <end position="179"/>
    </location>
</feature>
<comment type="caution">
    <text evidence="2">The sequence shown here is derived from an EMBL/GenBank/DDBJ whole genome shotgun (WGS) entry which is preliminary data.</text>
</comment>
<organism evidence="2 3">
    <name type="scientific">Stemphylium lycopersici</name>
    <name type="common">Tomato gray leaf spot disease fungus</name>
    <name type="synonym">Thyrospora lycopersici</name>
    <dbReference type="NCBI Taxonomy" id="183478"/>
    <lineage>
        <taxon>Eukaryota</taxon>
        <taxon>Fungi</taxon>
        <taxon>Dikarya</taxon>
        <taxon>Ascomycota</taxon>
        <taxon>Pezizomycotina</taxon>
        <taxon>Dothideomycetes</taxon>
        <taxon>Pleosporomycetidae</taxon>
        <taxon>Pleosporales</taxon>
        <taxon>Pleosporineae</taxon>
        <taxon>Pleosporaceae</taxon>
        <taxon>Stemphylium</taxon>
    </lineage>
</organism>
<proteinExistence type="predicted"/>
<sequence>MSDAFTVKRDRLGNVNITGDTMRFYRFHPLAHLLPWAYYDTSRCNLPLRLTIALTTKHNSTMLAIKMLNDALPAAPPGISPEVQSKINALFGETGSCDASMLLLDAQTGLPNTGGREDLADSRGEEEFLLNKNDDNKHNEPRLSEDKPSPRPQTAMSVKKRENTEAKRPRKRRTRGITSISPRPKFIAHYAYPSESRASLPSSPTPPEPRSAPTSTPETPSPLSYFPEARNYFSMIAEAVFYVSRHITPYLPVPFPFRLPFLSSEPAIISYSDANIELKTRVHAGAQKSSFLCETAHEKVIRVIAFMASSEDDKNECADLRHELVKPLEIKARPKRLRQILKEEGRYVAEDFYTQKSHPSLLGIMPEISTPQAANIITRSKDALGGIEGYVCAHNTITAVPAKPSQKQGVEYTALHQALLVAQQRNTSFGTLCRGHTKHRIQNWLNHVEPQRSLPFGKFPHTRSLTGSLAKKEMRTYVQSSLVQRNFKLEWSELRGGCYIETHPSKMLYGTIPTAMQTTNVSQAWLASRGYRGGAGSPTSSPISEGQGEDGNQQTEPEDEEVAQTGYGIHDSYTSVPENDTYASRQGPELIRSDSMLAADELNRLTPCMDICENTMLKVPITTVKRAKLLEESDPSGSNVPWKMKAAIKQQAEEERLRQAARDMIAHHLAAVEREKTRLQALQLMAAISLLTVCLLFVKVTVMLSEGRWHELMGVFSHSPAMAEYGYVATHHLRHIDFCELERQYRLLRDLPDGRFVTPEIKRRMFHMGEIASEALARLRTFVLAPVKPNAFLRAMRDAPNLIDDEHWERIREE</sequence>
<accession>A0A364MSN5</accession>
<dbReference type="Proteomes" id="UP000249619">
    <property type="component" value="Unassembled WGS sequence"/>
</dbReference>